<dbReference type="Proteomes" id="UP000605144">
    <property type="component" value="Unassembled WGS sequence"/>
</dbReference>
<dbReference type="EMBL" id="DQSV01000005">
    <property type="protein sequence ID" value="HIP16715.1"/>
    <property type="molecule type" value="Genomic_DNA"/>
</dbReference>
<dbReference type="InterPro" id="IPR013022">
    <property type="entry name" value="Xyl_isomerase-like_TIM-brl"/>
</dbReference>
<dbReference type="AlphaFoldDB" id="A0A832YR53"/>
<evidence type="ECO:0000259" key="1">
    <source>
        <dbReference type="Pfam" id="PF01261"/>
    </source>
</evidence>
<sequence length="273" mass="30806">MDFGVSSLVFLPEPLQSSMEKIAESHFDCWEIVCEGHHQLNPKNVKYLMELKNTYDVDIVVHAPFSDLNPASMNIKVRKLTIKCITEAIEGAFELDGRVVTVHPGYIPVLWSNYRDEILDNNFSTLNEIVEVAEDYGIMIGLENMPNYPGVLGITSEDLKEMVKDIKSKYLGITLDIGHGNTAISSSTSSCKSLEEYIYQLNKVGEGIIHVHCHDNHGKEDEHLKLGEGNINFINVFKELKEINYNGILSFESKNLRDAIKSRDFAKKILSNI</sequence>
<dbReference type="GO" id="GO:0016853">
    <property type="term" value="F:isomerase activity"/>
    <property type="evidence" value="ECO:0007669"/>
    <property type="project" value="UniProtKB-KW"/>
</dbReference>
<evidence type="ECO:0000313" key="3">
    <source>
        <dbReference type="Proteomes" id="UP000605144"/>
    </source>
</evidence>
<reference evidence="2" key="1">
    <citation type="journal article" date="2020" name="ISME J.">
        <title>Gammaproteobacteria mediating utilization of methyl-, sulfur- and petroleum organic compounds in deep ocean hydrothermal plumes.</title>
        <authorList>
            <person name="Zhou Z."/>
            <person name="Liu Y."/>
            <person name="Pan J."/>
            <person name="Cron B.R."/>
            <person name="Toner B.M."/>
            <person name="Anantharaman K."/>
            <person name="Breier J.A."/>
            <person name="Dick G.J."/>
            <person name="Li M."/>
        </authorList>
    </citation>
    <scope>NUCLEOTIDE SEQUENCE</scope>
    <source>
        <strain evidence="2">SZUA-1385</strain>
    </source>
</reference>
<dbReference type="PANTHER" id="PTHR12110:SF21">
    <property type="entry name" value="XYLOSE ISOMERASE-LIKE TIM BARREL DOMAIN-CONTAINING PROTEIN"/>
    <property type="match status" value="1"/>
</dbReference>
<name>A0A832YR53_9EURY</name>
<keyword evidence="2" id="KW-0413">Isomerase</keyword>
<dbReference type="Gene3D" id="3.20.20.150">
    <property type="entry name" value="Divalent-metal-dependent TIM barrel enzymes"/>
    <property type="match status" value="1"/>
</dbReference>
<evidence type="ECO:0000313" key="2">
    <source>
        <dbReference type="EMBL" id="HIP16715.1"/>
    </source>
</evidence>
<protein>
    <submittedName>
        <fullName evidence="2">Sugar phosphate isomerase/epimerase</fullName>
    </submittedName>
</protein>
<dbReference type="InterPro" id="IPR036237">
    <property type="entry name" value="Xyl_isomerase-like_sf"/>
</dbReference>
<organism evidence="2 3">
    <name type="scientific">Methanothermococcus okinawensis</name>
    <dbReference type="NCBI Taxonomy" id="155863"/>
    <lineage>
        <taxon>Archaea</taxon>
        <taxon>Methanobacteriati</taxon>
        <taxon>Methanobacteriota</taxon>
        <taxon>Methanomada group</taxon>
        <taxon>Methanococci</taxon>
        <taxon>Methanococcales</taxon>
        <taxon>Methanococcaceae</taxon>
        <taxon>Methanothermococcus</taxon>
    </lineage>
</organism>
<feature type="domain" description="Xylose isomerase-like TIM barrel" evidence="1">
    <location>
        <begin position="20"/>
        <end position="266"/>
    </location>
</feature>
<gene>
    <name evidence="2" type="ORF">EYG76_00200</name>
</gene>
<dbReference type="InterPro" id="IPR001719">
    <property type="entry name" value="AP_endonuc_2"/>
</dbReference>
<accession>A0A832YR53</accession>
<dbReference type="GO" id="GO:0003677">
    <property type="term" value="F:DNA binding"/>
    <property type="evidence" value="ECO:0007669"/>
    <property type="project" value="InterPro"/>
</dbReference>
<dbReference type="GO" id="GO:0006281">
    <property type="term" value="P:DNA repair"/>
    <property type="evidence" value="ECO:0007669"/>
    <property type="project" value="InterPro"/>
</dbReference>
<dbReference type="PANTHER" id="PTHR12110">
    <property type="entry name" value="HYDROXYPYRUVATE ISOMERASE"/>
    <property type="match status" value="1"/>
</dbReference>
<dbReference type="SUPFAM" id="SSF51658">
    <property type="entry name" value="Xylose isomerase-like"/>
    <property type="match status" value="1"/>
</dbReference>
<dbReference type="GO" id="GO:0008270">
    <property type="term" value="F:zinc ion binding"/>
    <property type="evidence" value="ECO:0007669"/>
    <property type="project" value="InterPro"/>
</dbReference>
<proteinExistence type="predicted"/>
<dbReference type="Pfam" id="PF01261">
    <property type="entry name" value="AP_endonuc_2"/>
    <property type="match status" value="1"/>
</dbReference>
<dbReference type="SMART" id="SM00518">
    <property type="entry name" value="AP2Ec"/>
    <property type="match status" value="1"/>
</dbReference>
<comment type="caution">
    <text evidence="2">The sequence shown here is derived from an EMBL/GenBank/DDBJ whole genome shotgun (WGS) entry which is preliminary data.</text>
</comment>
<dbReference type="InterPro" id="IPR050312">
    <property type="entry name" value="IolE/XylAMocC-like"/>
</dbReference>